<dbReference type="InterPro" id="IPR050749">
    <property type="entry name" value="Glycosyl_Hydrolase_47"/>
</dbReference>
<proteinExistence type="inferred from homology"/>
<dbReference type="PRINTS" id="PR00747">
    <property type="entry name" value="GLYHDRLASE47"/>
</dbReference>
<dbReference type="PANTHER" id="PTHR11742:SF96">
    <property type="entry name" value="MANNOSYL-OLIGOSACCHARIDE 1,2-ALPHA-MANNOSIDASE C52E4.5"/>
    <property type="match status" value="1"/>
</dbReference>
<protein>
    <recommendedName>
        <fullName evidence="6">alpha-1,2-Mannosidase</fullName>
        <ecNumber evidence="6">3.2.1.-</ecNumber>
    </recommendedName>
</protein>
<dbReference type="Gene3D" id="1.50.10.10">
    <property type="match status" value="1"/>
</dbReference>
<reference evidence="8" key="1">
    <citation type="submission" date="2016-11" db="UniProtKB">
        <authorList>
            <consortium name="WormBaseParasite"/>
        </authorList>
    </citation>
    <scope>IDENTIFICATION</scope>
</reference>
<dbReference type="GO" id="GO:0005975">
    <property type="term" value="P:carbohydrate metabolic process"/>
    <property type="evidence" value="ECO:0007669"/>
    <property type="project" value="InterPro"/>
</dbReference>
<evidence type="ECO:0000256" key="6">
    <source>
        <dbReference type="RuleBase" id="RU361193"/>
    </source>
</evidence>
<evidence type="ECO:0000256" key="1">
    <source>
        <dbReference type="ARBA" id="ARBA00001913"/>
    </source>
</evidence>
<dbReference type="GO" id="GO:0005509">
    <property type="term" value="F:calcium ion binding"/>
    <property type="evidence" value="ECO:0007669"/>
    <property type="project" value="InterPro"/>
</dbReference>
<evidence type="ECO:0000256" key="2">
    <source>
        <dbReference type="ARBA" id="ARBA00004922"/>
    </source>
</evidence>
<dbReference type="InterPro" id="IPR001382">
    <property type="entry name" value="Glyco_hydro_47"/>
</dbReference>
<evidence type="ECO:0000313" key="7">
    <source>
        <dbReference type="Proteomes" id="UP000095283"/>
    </source>
</evidence>
<accession>A0A1I7X9P9</accession>
<name>A0A1I7X9P9_HETBA</name>
<dbReference type="InterPro" id="IPR036026">
    <property type="entry name" value="Seven-hairpin_glycosidases"/>
</dbReference>
<sequence>MRREKIKEMMIHAWNGYKNYSWGANEVRPIAKRVNNQAIFGGRDMPATIIDAADTLWIMGLTNEYKEARDYIETHFDMNKATGTISVFETTIRFLGGLLSLYALTKEDFYIDKAKSVAEALLPAFNTPSGIPMSNIDMKTKYAQNYNWANGG</sequence>
<organism evidence="7 8">
    <name type="scientific">Heterorhabditis bacteriophora</name>
    <name type="common">Entomopathogenic nematode worm</name>
    <dbReference type="NCBI Taxonomy" id="37862"/>
    <lineage>
        <taxon>Eukaryota</taxon>
        <taxon>Metazoa</taxon>
        <taxon>Ecdysozoa</taxon>
        <taxon>Nematoda</taxon>
        <taxon>Chromadorea</taxon>
        <taxon>Rhabditida</taxon>
        <taxon>Rhabditina</taxon>
        <taxon>Rhabditomorpha</taxon>
        <taxon>Strongyloidea</taxon>
        <taxon>Heterorhabditidae</taxon>
        <taxon>Heterorhabditis</taxon>
    </lineage>
</organism>
<evidence type="ECO:0000256" key="4">
    <source>
        <dbReference type="ARBA" id="ARBA00022801"/>
    </source>
</evidence>
<dbReference type="AlphaFoldDB" id="A0A1I7X9P9"/>
<evidence type="ECO:0000256" key="3">
    <source>
        <dbReference type="ARBA" id="ARBA00007658"/>
    </source>
</evidence>
<dbReference type="EC" id="3.2.1.-" evidence="6"/>
<dbReference type="GO" id="GO:0004571">
    <property type="term" value="F:mannosyl-oligosaccharide 1,2-alpha-mannosidase activity"/>
    <property type="evidence" value="ECO:0007669"/>
    <property type="project" value="InterPro"/>
</dbReference>
<dbReference type="Proteomes" id="UP000095283">
    <property type="component" value="Unplaced"/>
</dbReference>
<keyword evidence="4 6" id="KW-0378">Hydrolase</keyword>
<comment type="cofactor">
    <cofactor evidence="1">
        <name>Ca(2+)</name>
        <dbReference type="ChEBI" id="CHEBI:29108"/>
    </cofactor>
</comment>
<comment type="similarity">
    <text evidence="3 6">Belongs to the glycosyl hydrolase 47 family.</text>
</comment>
<dbReference type="SUPFAM" id="SSF48225">
    <property type="entry name" value="Seven-hairpin glycosidases"/>
    <property type="match status" value="1"/>
</dbReference>
<dbReference type="InterPro" id="IPR012341">
    <property type="entry name" value="6hp_glycosidase-like_sf"/>
</dbReference>
<keyword evidence="7" id="KW-1185">Reference proteome</keyword>
<keyword evidence="5" id="KW-1015">Disulfide bond</keyword>
<evidence type="ECO:0000313" key="8">
    <source>
        <dbReference type="WBParaSite" id="Hba_14095"/>
    </source>
</evidence>
<dbReference type="Pfam" id="PF01532">
    <property type="entry name" value="Glyco_hydro_47"/>
    <property type="match status" value="1"/>
</dbReference>
<evidence type="ECO:0000256" key="5">
    <source>
        <dbReference type="ARBA" id="ARBA00023157"/>
    </source>
</evidence>
<dbReference type="GO" id="GO:0000139">
    <property type="term" value="C:Golgi membrane"/>
    <property type="evidence" value="ECO:0007669"/>
    <property type="project" value="TreeGrafter"/>
</dbReference>
<dbReference type="PANTHER" id="PTHR11742">
    <property type="entry name" value="MANNOSYL-OLIGOSACCHARIDE ALPHA-1,2-MANNOSIDASE-RELATED"/>
    <property type="match status" value="1"/>
</dbReference>
<keyword evidence="6" id="KW-0326">Glycosidase</keyword>
<dbReference type="WBParaSite" id="Hba_14095">
    <property type="protein sequence ID" value="Hba_14095"/>
    <property type="gene ID" value="Hba_14095"/>
</dbReference>
<dbReference type="GO" id="GO:0005783">
    <property type="term" value="C:endoplasmic reticulum"/>
    <property type="evidence" value="ECO:0007669"/>
    <property type="project" value="TreeGrafter"/>
</dbReference>
<comment type="pathway">
    <text evidence="2">Protein modification; protein glycosylation.</text>
</comment>